<dbReference type="STRING" id="64144.ENSATEP00000023771"/>
<protein>
    <recommendedName>
        <fullName evidence="5">Fibronectin type-III domain-containing protein</fullName>
    </recommendedName>
</protein>
<dbReference type="AlphaFoldDB" id="A0A3Q1K1T1"/>
<reference evidence="3" key="1">
    <citation type="submission" date="2021-04" db="EMBL/GenBank/DDBJ databases">
        <authorList>
            <consortium name="Wellcome Sanger Institute Data Sharing"/>
        </authorList>
    </citation>
    <scope>NUCLEOTIDE SEQUENCE [LARGE SCALE GENOMIC DNA]</scope>
</reference>
<feature type="transmembrane region" description="Helical" evidence="1">
    <location>
        <begin position="196"/>
        <end position="220"/>
    </location>
</feature>
<evidence type="ECO:0008006" key="5">
    <source>
        <dbReference type="Google" id="ProtNLM"/>
    </source>
</evidence>
<dbReference type="FunCoup" id="A0A3Q1K1T1">
    <property type="interactions" value="265"/>
</dbReference>
<dbReference type="OrthoDB" id="676979at2759"/>
<feature type="signal peptide" evidence="2">
    <location>
        <begin position="1"/>
        <end position="24"/>
    </location>
</feature>
<proteinExistence type="predicted"/>
<dbReference type="InterPro" id="IPR020008">
    <property type="entry name" value="GlyGly_CTERM"/>
</dbReference>
<reference evidence="3" key="3">
    <citation type="submission" date="2025-09" db="UniProtKB">
        <authorList>
            <consortium name="Ensembl"/>
        </authorList>
    </citation>
    <scope>IDENTIFICATION</scope>
</reference>
<keyword evidence="2" id="KW-0732">Signal</keyword>
<dbReference type="Ensembl" id="ENSATET00000024153.2">
    <property type="protein sequence ID" value="ENSATEP00000023771.2"/>
    <property type="gene ID" value="ENSATEG00000016493.2"/>
</dbReference>
<sequence length="241" mass="26223">MPAIRNLLLHLVIVSLAFIRGYTTLPTTSQVIEMNPVRTLEPTEFENAELRTEDYNIFEDSTTIAPTRVPTHGGVAQRCNYNPCVESQISCNELSVSTGCLCPGFTLHNVPPEAPSLKSVSWNGSQVIIQWCAPYSYVNAYTVTVGGQERQQFGKHQRSGALGNIEHIAEVCVLAVNDSGASDGACGMYHPTDNSLALRAGLIGGALGFLLLLLLGVLLWRHRRQRKQAASISVPDTAEMQ</sequence>
<feature type="chain" id="PRO_5030080645" description="Fibronectin type-III domain-containing protein" evidence="2">
    <location>
        <begin position="25"/>
        <end position="241"/>
    </location>
</feature>
<keyword evidence="1" id="KW-0812">Transmembrane</keyword>
<dbReference type="Proteomes" id="UP000265040">
    <property type="component" value="Chromosome 14"/>
</dbReference>
<dbReference type="InParanoid" id="A0A3Q1K1T1"/>
<keyword evidence="4" id="KW-1185">Reference proteome</keyword>
<evidence type="ECO:0000313" key="3">
    <source>
        <dbReference type="Ensembl" id="ENSATEP00000023771.2"/>
    </source>
</evidence>
<keyword evidence="1" id="KW-0472">Membrane</keyword>
<organism evidence="3 4">
    <name type="scientific">Anabas testudineus</name>
    <name type="common">Climbing perch</name>
    <name type="synonym">Anthias testudineus</name>
    <dbReference type="NCBI Taxonomy" id="64144"/>
    <lineage>
        <taxon>Eukaryota</taxon>
        <taxon>Metazoa</taxon>
        <taxon>Chordata</taxon>
        <taxon>Craniata</taxon>
        <taxon>Vertebrata</taxon>
        <taxon>Euteleostomi</taxon>
        <taxon>Actinopterygii</taxon>
        <taxon>Neopterygii</taxon>
        <taxon>Teleostei</taxon>
        <taxon>Neoteleostei</taxon>
        <taxon>Acanthomorphata</taxon>
        <taxon>Anabantaria</taxon>
        <taxon>Anabantiformes</taxon>
        <taxon>Anabantoidei</taxon>
        <taxon>Anabantidae</taxon>
        <taxon>Anabas</taxon>
    </lineage>
</organism>
<keyword evidence="1" id="KW-1133">Transmembrane helix</keyword>
<dbReference type="GeneTree" id="ENSGT00940000170012"/>
<name>A0A3Q1K1T1_ANATE</name>
<reference evidence="3" key="2">
    <citation type="submission" date="2025-08" db="UniProtKB">
        <authorList>
            <consortium name="Ensembl"/>
        </authorList>
    </citation>
    <scope>IDENTIFICATION</scope>
</reference>
<evidence type="ECO:0000313" key="4">
    <source>
        <dbReference type="Proteomes" id="UP000265040"/>
    </source>
</evidence>
<dbReference type="NCBIfam" id="TIGR03501">
    <property type="entry name" value="GlyGly_CTERM"/>
    <property type="match status" value="1"/>
</dbReference>
<evidence type="ECO:0000256" key="2">
    <source>
        <dbReference type="SAM" id="SignalP"/>
    </source>
</evidence>
<accession>A0A3Q1K1T1</accession>
<gene>
    <name evidence="3" type="primary">CA14</name>
</gene>
<evidence type="ECO:0000256" key="1">
    <source>
        <dbReference type="SAM" id="Phobius"/>
    </source>
</evidence>